<dbReference type="EMBL" id="LJYG01000071">
    <property type="protein sequence ID" value="KRQ11968.1"/>
    <property type="molecule type" value="Genomic_DNA"/>
</dbReference>
<dbReference type="Proteomes" id="UP000051936">
    <property type="component" value="Unassembled WGS sequence"/>
</dbReference>
<protein>
    <submittedName>
        <fullName evidence="1">Uncharacterized protein</fullName>
    </submittedName>
</protein>
<organism evidence="1 2">
    <name type="scientific">Bradyrhizobium manausense</name>
    <dbReference type="NCBI Taxonomy" id="989370"/>
    <lineage>
        <taxon>Bacteria</taxon>
        <taxon>Pseudomonadati</taxon>
        <taxon>Pseudomonadota</taxon>
        <taxon>Alphaproteobacteria</taxon>
        <taxon>Hyphomicrobiales</taxon>
        <taxon>Nitrobacteraceae</taxon>
        <taxon>Bradyrhizobium</taxon>
    </lineage>
</organism>
<proteinExistence type="predicted"/>
<name>A0A0R3DQ69_9BRAD</name>
<dbReference type="AlphaFoldDB" id="A0A0R3DQ69"/>
<keyword evidence="2" id="KW-1185">Reference proteome</keyword>
<evidence type="ECO:0000313" key="2">
    <source>
        <dbReference type="Proteomes" id="UP000051936"/>
    </source>
</evidence>
<comment type="caution">
    <text evidence="1">The sequence shown here is derived from an EMBL/GenBank/DDBJ whole genome shotgun (WGS) entry which is preliminary data.</text>
</comment>
<sequence>MLQMIFLVKTGGMAWRSVQRSIVGTRVRRGVAPTSDAAARARGTCGPMGRSGALWSRGCPIVSPTTQAIALELDAVGVVNDAVQYGVAECGIGNHVMPLRHGDLTCDQQRSLVVAIIDDLE</sequence>
<gene>
    <name evidence="1" type="ORF">AOQ71_17255</name>
</gene>
<accession>A0A0R3DQ69</accession>
<evidence type="ECO:0000313" key="1">
    <source>
        <dbReference type="EMBL" id="KRQ11968.1"/>
    </source>
</evidence>
<reference evidence="1 2" key="1">
    <citation type="submission" date="2015-09" db="EMBL/GenBank/DDBJ databases">
        <title>Draft Genome Sequence of Bradyrhizobium manausense Strain BR 3351T, a Novel Symbiotic Nitrogen-Fixing Alphaproteobacterium Isolated from Brazilian Amazon Rain Forest.</title>
        <authorList>
            <person name="De Araujo J.L."/>
            <person name="Zilli J.E."/>
        </authorList>
    </citation>
    <scope>NUCLEOTIDE SEQUENCE [LARGE SCALE GENOMIC DNA]</scope>
    <source>
        <strain evidence="1 2">BR3351</strain>
    </source>
</reference>